<dbReference type="Proteomes" id="UP000256601">
    <property type="component" value="Unassembled WGS sequence"/>
</dbReference>
<dbReference type="GO" id="GO:0016628">
    <property type="term" value="F:oxidoreductase activity, acting on the CH-CH group of donors, NAD or NADP as acceptor"/>
    <property type="evidence" value="ECO:0007669"/>
    <property type="project" value="InterPro"/>
</dbReference>
<dbReference type="PANTHER" id="PTHR43205:SF42">
    <property type="entry name" value="ALCOHOL DEHYDROGENASE, ZINC-CONTAINING (AFU_ORTHOLOGUE AFUA_7G04530)"/>
    <property type="match status" value="1"/>
</dbReference>
<dbReference type="Gene3D" id="3.40.50.720">
    <property type="entry name" value="NAD(P)-binding Rossmann-like Domain"/>
    <property type="match status" value="1"/>
</dbReference>
<dbReference type="OrthoDB" id="809632at2759"/>
<protein>
    <recommendedName>
        <fullName evidence="2">Enoyl reductase (ER) domain-containing protein</fullName>
    </recommendedName>
</protein>
<sequence length="340" mass="36575">MSYTRVTLQQHPKTTIEPSTFKDETVPIPTKDDLKDGDYLIKVKLVSLDPTLRGQMSGQKSYIEPVKLGDVMRAWGLGEVVESKNPEYKVGDIVSGVVGFSEYAIGHNQDHRKIPNIPGIPLEDNLGVLGLTGLTAWWGINGVAGGIKSGETVLVSGAAGATGSVAGQLAKIAGAKVIGIAGGKDKCDFITKELGFDVALDYKSADFKKDFKEATKGGVDVYYDNVGGEILDMALMAANDFARFIMCGGISQYNLDKPQPLYNVLQVVPKRIKMQGFIVMDHGDRFPEIIKDLAGLISQGKLKAKTHLIEGPVTGLPNALKSLFEGANTGKMIYKLDSKL</sequence>
<dbReference type="CDD" id="cd05288">
    <property type="entry name" value="PGDH"/>
    <property type="match status" value="1"/>
</dbReference>
<dbReference type="KEGG" id="yli:2909238"/>
<dbReference type="PANTHER" id="PTHR43205">
    <property type="entry name" value="PROSTAGLANDIN REDUCTASE"/>
    <property type="match status" value="1"/>
</dbReference>
<dbReference type="OMA" id="EEKCRYA"/>
<proteinExistence type="predicted"/>
<dbReference type="InterPro" id="IPR036291">
    <property type="entry name" value="NAD(P)-bd_dom_sf"/>
</dbReference>
<dbReference type="InterPro" id="IPR020843">
    <property type="entry name" value="ER"/>
</dbReference>
<dbReference type="eggNOG" id="KOG1196">
    <property type="taxonomic scope" value="Eukaryota"/>
</dbReference>
<evidence type="ECO:0000259" key="2">
    <source>
        <dbReference type="SMART" id="SM00829"/>
    </source>
</evidence>
<dbReference type="VEuPathDB" id="FungiDB:YALI0_C06171g"/>
<dbReference type="AlphaFoldDB" id="A0A1D8N9V5"/>
<dbReference type="EMBL" id="CP017555">
    <property type="protein sequence ID" value="AOW02416.1"/>
    <property type="molecule type" value="Genomic_DNA"/>
</dbReference>
<name>A0A1D8N9V5_YARLL</name>
<dbReference type="InterPro" id="IPR011032">
    <property type="entry name" value="GroES-like_sf"/>
</dbReference>
<dbReference type="SMART" id="SM00829">
    <property type="entry name" value="PKS_ER"/>
    <property type="match status" value="1"/>
</dbReference>
<evidence type="ECO:0000256" key="1">
    <source>
        <dbReference type="ARBA" id="ARBA00023002"/>
    </source>
</evidence>
<dbReference type="Pfam" id="PF16884">
    <property type="entry name" value="ADH_N_2"/>
    <property type="match status" value="1"/>
</dbReference>
<dbReference type="InterPro" id="IPR041694">
    <property type="entry name" value="ADH_N_2"/>
</dbReference>
<reference evidence="4 6" key="2">
    <citation type="submission" date="2018-07" db="EMBL/GenBank/DDBJ databases">
        <title>Draft Genome Assemblies for Five Robust Yarrowia lipolytica Strains Exhibiting High Lipid Production and Pentose Sugar Utilization and Sugar Alcohol Secretion from Undetoxified Lignocellulosic Biomass Hydrolysates.</title>
        <authorList>
            <consortium name="DOE Joint Genome Institute"/>
            <person name="Walker C."/>
            <person name="Ryu S."/>
            <person name="Na H."/>
            <person name="Zane M."/>
            <person name="LaButti K."/>
            <person name="Lipzen A."/>
            <person name="Haridas S."/>
            <person name="Barry K."/>
            <person name="Grigoriev I.V."/>
            <person name="Quarterman J."/>
            <person name="Slininger P."/>
            <person name="Dien B."/>
            <person name="Trinh C.T."/>
        </authorList>
    </citation>
    <scope>NUCLEOTIDE SEQUENCE [LARGE SCALE GENOMIC DNA]</scope>
    <source>
        <strain evidence="4 6">YB392</strain>
    </source>
</reference>
<evidence type="ECO:0000313" key="3">
    <source>
        <dbReference type="EMBL" id="AOW02416.1"/>
    </source>
</evidence>
<dbReference type="InterPro" id="IPR045010">
    <property type="entry name" value="MDR_fam"/>
</dbReference>
<feature type="domain" description="Enoyl reductase (ER)" evidence="2">
    <location>
        <begin position="19"/>
        <end position="334"/>
    </location>
</feature>
<dbReference type="RefSeq" id="XP_501506.1">
    <property type="nucleotide sequence ID" value="XM_501506.1"/>
</dbReference>
<dbReference type="EMBL" id="KZ859065">
    <property type="protein sequence ID" value="RDW23789.1"/>
    <property type="molecule type" value="Genomic_DNA"/>
</dbReference>
<evidence type="ECO:0000313" key="4">
    <source>
        <dbReference type="EMBL" id="RDW23789.1"/>
    </source>
</evidence>
<dbReference type="SUPFAM" id="SSF51735">
    <property type="entry name" value="NAD(P)-binding Rossmann-fold domains"/>
    <property type="match status" value="1"/>
</dbReference>
<dbReference type="Proteomes" id="UP000182444">
    <property type="component" value="Chromosome 1C"/>
</dbReference>
<dbReference type="FunFam" id="3.40.50.720:FF:000121">
    <property type="entry name" value="Prostaglandin reductase 2"/>
    <property type="match status" value="1"/>
</dbReference>
<dbReference type="VEuPathDB" id="FungiDB:YALI1_C08017g"/>
<gene>
    <name evidence="4" type="ORF">B0I71DRAFT_135398</name>
    <name evidence="3" type="ORF">YALI1_C08017g</name>
</gene>
<organism evidence="3 5">
    <name type="scientific">Yarrowia lipolytica</name>
    <name type="common">Candida lipolytica</name>
    <dbReference type="NCBI Taxonomy" id="4952"/>
    <lineage>
        <taxon>Eukaryota</taxon>
        <taxon>Fungi</taxon>
        <taxon>Dikarya</taxon>
        <taxon>Ascomycota</taxon>
        <taxon>Saccharomycotina</taxon>
        <taxon>Dipodascomycetes</taxon>
        <taxon>Dipodascales</taxon>
        <taxon>Dipodascales incertae sedis</taxon>
        <taxon>Yarrowia</taxon>
    </lineage>
</organism>
<keyword evidence="1" id="KW-0560">Oxidoreductase</keyword>
<dbReference type="Gene3D" id="3.90.180.10">
    <property type="entry name" value="Medium-chain alcohol dehydrogenases, catalytic domain"/>
    <property type="match status" value="1"/>
</dbReference>
<dbReference type="InterPro" id="IPR013149">
    <property type="entry name" value="ADH-like_C"/>
</dbReference>
<dbReference type="Pfam" id="PF00107">
    <property type="entry name" value="ADH_zinc_N"/>
    <property type="match status" value="1"/>
</dbReference>
<dbReference type="GeneID" id="2909238"/>
<evidence type="ECO:0000313" key="5">
    <source>
        <dbReference type="Proteomes" id="UP000182444"/>
    </source>
</evidence>
<evidence type="ECO:0000313" key="6">
    <source>
        <dbReference type="Proteomes" id="UP000256601"/>
    </source>
</evidence>
<reference evidence="3 5" key="1">
    <citation type="journal article" date="2016" name="PLoS ONE">
        <title>Sequence Assembly of Yarrowia lipolytica Strain W29/CLIB89 Shows Transposable Element Diversity.</title>
        <authorList>
            <person name="Magnan C."/>
            <person name="Yu J."/>
            <person name="Chang I."/>
            <person name="Jahn E."/>
            <person name="Kanomata Y."/>
            <person name="Wu J."/>
            <person name="Zeller M."/>
            <person name="Oakes M."/>
            <person name="Baldi P."/>
            <person name="Sandmeyer S."/>
        </authorList>
    </citation>
    <scope>NUCLEOTIDE SEQUENCE [LARGE SCALE GENOMIC DNA]</scope>
    <source>
        <strain evidence="3">CLIB89</strain>
        <strain evidence="5">CLIB89(W29)</strain>
    </source>
</reference>
<accession>A0A1D8N9V5</accession>
<dbReference type="SUPFAM" id="SSF50129">
    <property type="entry name" value="GroES-like"/>
    <property type="match status" value="1"/>
</dbReference>